<comment type="caution">
    <text evidence="1">The sequence shown here is derived from an EMBL/GenBank/DDBJ whole genome shotgun (WGS) entry which is preliminary data.</text>
</comment>
<proteinExistence type="predicted"/>
<accession>A0A0F9R5F1</accession>
<dbReference type="AlphaFoldDB" id="A0A0F9R5F1"/>
<name>A0A0F9R5F1_9ZZZZ</name>
<dbReference type="EMBL" id="LAZR01004006">
    <property type="protein sequence ID" value="KKN12673.1"/>
    <property type="molecule type" value="Genomic_DNA"/>
</dbReference>
<reference evidence="1" key="1">
    <citation type="journal article" date="2015" name="Nature">
        <title>Complex archaea that bridge the gap between prokaryotes and eukaryotes.</title>
        <authorList>
            <person name="Spang A."/>
            <person name="Saw J.H."/>
            <person name="Jorgensen S.L."/>
            <person name="Zaremba-Niedzwiedzka K."/>
            <person name="Martijn J."/>
            <person name="Lind A.E."/>
            <person name="van Eijk R."/>
            <person name="Schleper C."/>
            <person name="Guy L."/>
            <person name="Ettema T.J."/>
        </authorList>
    </citation>
    <scope>NUCLEOTIDE SEQUENCE</scope>
</reference>
<organism evidence="1">
    <name type="scientific">marine sediment metagenome</name>
    <dbReference type="NCBI Taxonomy" id="412755"/>
    <lineage>
        <taxon>unclassified sequences</taxon>
        <taxon>metagenomes</taxon>
        <taxon>ecological metagenomes</taxon>
    </lineage>
</organism>
<gene>
    <name evidence="1" type="ORF">LCGC14_1014230</name>
</gene>
<sequence length="89" mass="10488">MNWIEKQTDLGILEPEIPSYLRGILRDSKQTKLTPLTEFIVPSGQMWGNWSDTVKQEWRELIESRDLNPEDFLHLMRQMLPVTPKVKHG</sequence>
<evidence type="ECO:0000313" key="1">
    <source>
        <dbReference type="EMBL" id="KKN12673.1"/>
    </source>
</evidence>
<protein>
    <submittedName>
        <fullName evidence="1">Uncharacterized protein</fullName>
    </submittedName>
</protein>